<protein>
    <submittedName>
        <fullName evidence="1">Uncharacterized protein</fullName>
    </submittedName>
</protein>
<accession>A0A7G8PRR7</accession>
<proteinExistence type="predicted"/>
<dbReference type="KEGG" id="alti:ALE3EI_0450"/>
<keyword evidence="2" id="KW-1185">Reference proteome</keyword>
<organism evidence="1 2">
    <name type="scientific">Constantimarinum furrinae</name>
    <dbReference type="NCBI Taxonomy" id="2562285"/>
    <lineage>
        <taxon>Bacteria</taxon>
        <taxon>Pseudomonadati</taxon>
        <taxon>Bacteroidota</taxon>
        <taxon>Flavobacteriia</taxon>
        <taxon>Flavobacteriales</taxon>
        <taxon>Flavobacteriaceae</taxon>
        <taxon>Altibacter/Constantimarinum group</taxon>
        <taxon>Constantimarinum</taxon>
    </lineage>
</organism>
<gene>
    <name evidence="1" type="ORF">ALE3EI_0450</name>
</gene>
<evidence type="ECO:0000313" key="2">
    <source>
        <dbReference type="Proteomes" id="UP000515514"/>
    </source>
</evidence>
<sequence length="195" mass="22581">MNKNIKMLVYTLTKNRKCSLICEHMSFVLLPFRPKSHYTYKLLAVNEPLACFLTPSMTLLILKTKKMKASTQYTDFTGYAAADISDYLGSGGGDDLARMAKFFKLDTTRFKIVGISIYGTEDPHVSLYCVDKKQSTDEKEHIVSMSVHIEEKNILPVLFKRLHIVLHDKYDKKYPEIDYDEEVRFSDFHETEDDD</sequence>
<dbReference type="EMBL" id="CP052909">
    <property type="protein sequence ID" value="QNJ97033.1"/>
    <property type="molecule type" value="Genomic_DNA"/>
</dbReference>
<name>A0A7G8PRR7_9FLAO</name>
<dbReference type="Proteomes" id="UP000515514">
    <property type="component" value="Chromosome"/>
</dbReference>
<reference evidence="1 2" key="1">
    <citation type="submission" date="2020-04" db="EMBL/GenBank/DDBJ databases">
        <title>Genome sequence of Altibacter aquimarinus strain ALE3EI.</title>
        <authorList>
            <person name="Oh H.-M."/>
            <person name="Jang D."/>
        </authorList>
    </citation>
    <scope>NUCLEOTIDE SEQUENCE [LARGE SCALE GENOMIC DNA]</scope>
    <source>
        <strain evidence="1 2">ALE3EI</strain>
    </source>
</reference>
<evidence type="ECO:0000313" key="1">
    <source>
        <dbReference type="EMBL" id="QNJ97033.1"/>
    </source>
</evidence>
<dbReference type="AlphaFoldDB" id="A0A7G8PRR7"/>